<evidence type="ECO:0000313" key="1">
    <source>
        <dbReference type="EnsemblMetazoa" id="Aqu2.1.27751_001"/>
    </source>
</evidence>
<reference evidence="1" key="1">
    <citation type="submission" date="2017-05" db="UniProtKB">
        <authorList>
            <consortium name="EnsemblMetazoa"/>
        </authorList>
    </citation>
    <scope>IDENTIFICATION</scope>
</reference>
<dbReference type="PANTHER" id="PTHR46289:SF19">
    <property type="entry name" value="ZINC FINGER MYM-TYPE CONTAINING 1"/>
    <property type="match status" value="1"/>
</dbReference>
<dbReference type="STRING" id="400682.A0A1X7UJX0"/>
<dbReference type="InParanoid" id="A0A1X7UJX0"/>
<organism evidence="1">
    <name type="scientific">Amphimedon queenslandica</name>
    <name type="common">Sponge</name>
    <dbReference type="NCBI Taxonomy" id="400682"/>
    <lineage>
        <taxon>Eukaryota</taxon>
        <taxon>Metazoa</taxon>
        <taxon>Porifera</taxon>
        <taxon>Demospongiae</taxon>
        <taxon>Heteroscleromorpha</taxon>
        <taxon>Haplosclerida</taxon>
        <taxon>Niphatidae</taxon>
        <taxon>Amphimedon</taxon>
    </lineage>
</organism>
<protein>
    <submittedName>
        <fullName evidence="1">Uncharacterized protein</fullName>
    </submittedName>
</protein>
<name>A0A1X7UJX0_AMPQE</name>
<dbReference type="InterPro" id="IPR052958">
    <property type="entry name" value="IFN-induced_PKR_regulator"/>
</dbReference>
<dbReference type="OrthoDB" id="6623507at2759"/>
<dbReference type="EnsemblMetazoa" id="Aqu2.1.27751_001">
    <property type="protein sequence ID" value="Aqu2.1.27751_001"/>
    <property type="gene ID" value="Aqu2.1.27751"/>
</dbReference>
<dbReference type="PANTHER" id="PTHR46289">
    <property type="entry name" value="52 KDA REPRESSOR OF THE INHIBITOR OF THE PROTEIN KINASE-LIKE PROTEIN-RELATED"/>
    <property type="match status" value="1"/>
</dbReference>
<sequence>MKEVKLVKLSDTGWTCRHASFKAVKTTFTAILHTLEQLWDHTGSRAIEARGLYHQISSFPFLLSLLLFDEVFSITGKLSNLLLSEQLHYATAATCMATTKTSLMSMRSKSEWLTKWDSAAQLADSNNIPVTLPRQSNRITPSSFSDFVIEGITGIRPDISEYRTSVYYSTIDVLGELNSRFTETNLSLLHSLQSLASSFPSFLHVPSLLPFLNHYNTDVDSVTSEAAVAVNFRKEASPLTYIHIVYAHLHGAQDVL</sequence>
<proteinExistence type="predicted"/>
<accession>A0A1X7UJX0</accession>
<dbReference type="AlphaFoldDB" id="A0A1X7UJX0"/>